<keyword evidence="2" id="KW-1185">Reference proteome</keyword>
<dbReference type="KEGG" id="ftj:FTUN_2477"/>
<name>A0A6M5YNY7_9BACT</name>
<proteinExistence type="predicted"/>
<reference evidence="2" key="1">
    <citation type="submission" date="2020-05" db="EMBL/GenBank/DDBJ databases">
        <title>Frigoriglobus tundricola gen. nov., sp. nov., a psychrotolerant cellulolytic planctomycete of the family Gemmataceae with two divergent copies of 16S rRNA gene.</title>
        <authorList>
            <person name="Kulichevskaya I.S."/>
            <person name="Ivanova A.A."/>
            <person name="Naumoff D.G."/>
            <person name="Beletsky A.V."/>
            <person name="Rijpstra W.I.C."/>
            <person name="Sinninghe Damste J.S."/>
            <person name="Mardanov A.V."/>
            <person name="Ravin N.V."/>
            <person name="Dedysh S.N."/>
        </authorList>
    </citation>
    <scope>NUCLEOTIDE SEQUENCE [LARGE SCALE GENOMIC DNA]</scope>
    <source>
        <strain evidence="2">PL17</strain>
    </source>
</reference>
<dbReference type="AlphaFoldDB" id="A0A6M5YNY7"/>
<protein>
    <submittedName>
        <fullName evidence="1">Uncharacterized protein</fullName>
    </submittedName>
</protein>
<gene>
    <name evidence="1" type="ORF">FTUN_2477</name>
</gene>
<evidence type="ECO:0000313" key="2">
    <source>
        <dbReference type="Proteomes" id="UP000503447"/>
    </source>
</evidence>
<dbReference type="EMBL" id="CP053452">
    <property type="protein sequence ID" value="QJW94951.1"/>
    <property type="molecule type" value="Genomic_DNA"/>
</dbReference>
<sequence>MEPSPAELIARALLYEGYILYPYRASALKNRHRWTFGGLLPRAYAEASDGTERWFFRTECLVCGDATLSARVRFLHPVLKPARGSHGQEATEREVAVPDLRLAELAGAPRCEPFAFPGWRSVDGLQQALAGEVACSAERVAEGVFRVAVRVANLTAMEVSGHTTRADAVPLSLASAHAALDVRGGEFVSLLDPPEPVRSHAERCRNEGVWPVLVGAGGGRTEVLASPIILDDYPRVAPQSPGDFFDGCEIDEMLVLRVLTLTDDEKREMRAADPRAGAVLGRVEALTGARLAALHGTTRTGPHPGARVRLRPRGRADAFDVLLAGAAATVVSVEEDLEGTVYVAVTIDADPGADAGANGQIGHRFFYRADEVEPLGTGGEP</sequence>
<dbReference type="Proteomes" id="UP000503447">
    <property type="component" value="Chromosome"/>
</dbReference>
<evidence type="ECO:0000313" key="1">
    <source>
        <dbReference type="EMBL" id="QJW94951.1"/>
    </source>
</evidence>
<accession>A0A6M5YNY7</accession>
<dbReference type="RefSeq" id="WP_171470838.1">
    <property type="nucleotide sequence ID" value="NZ_CP053452.2"/>
</dbReference>
<organism evidence="1 2">
    <name type="scientific">Frigoriglobus tundricola</name>
    <dbReference type="NCBI Taxonomy" id="2774151"/>
    <lineage>
        <taxon>Bacteria</taxon>
        <taxon>Pseudomonadati</taxon>
        <taxon>Planctomycetota</taxon>
        <taxon>Planctomycetia</taxon>
        <taxon>Gemmatales</taxon>
        <taxon>Gemmataceae</taxon>
        <taxon>Frigoriglobus</taxon>
    </lineage>
</organism>